<dbReference type="GO" id="GO:0008972">
    <property type="term" value="F:phosphomethylpyrimidine kinase activity"/>
    <property type="evidence" value="ECO:0000318"/>
    <property type="project" value="GO_Central"/>
</dbReference>
<accession>B6K2F3</accession>
<evidence type="ECO:0000259" key="4">
    <source>
        <dbReference type="Pfam" id="PF08543"/>
    </source>
</evidence>
<dbReference type="HOGENOM" id="CLU_020520_2_1_1"/>
<sequence length="505" mass="55506">MLPACITVAGSDCSGGAGIQADLKVFSAHSVYGMNAVTAITSQNTVGVNGVFPVPPAVVKKQIEACLTDIECNVLKTGMLFTKEILDVLIDVINNFHIKHVIADPLISTKKGMLLVKPEYVKVFVTKFIPLTELITPNLSEALILLKQLTGETIGVHNASDVELIAKKLVAAGCKSVLIKCNNLWFDDDLKCTSNKDSAVWFVYVYGDAKTSKIIPKKWLAARSAHGTGCTLASAIAANRANGLSLYDAALNAAAYVQAALEKSFQLGHGANSLDHVFAMSHISSMNISFVSYLRHHPSVISHWNVVMTHPFVNQLKEDKLPLNLFQMYLIQKYQMLMSNARSTGQLAFSSSSLTAIEYSAKIIQEIKDNSTSYLDLCERFQLSKSQVTDTALSAPCQAYAEFLIDVSQQYGLLGVEVALLPSILTVSEVCKSIKVTDDFKFRDWVDHYQQYPNFIHPAAITEHLEEQVSRLLPQQSSKLIGVLSESLDHLRSMLDYCLKHPFSP</sequence>
<dbReference type="RefSeq" id="XP_002173627.1">
    <property type="nucleotide sequence ID" value="XM_002173591.2"/>
</dbReference>
<dbReference type="InterPro" id="IPR004305">
    <property type="entry name" value="Thiaminase-2/PQQC"/>
</dbReference>
<dbReference type="STRING" id="402676.B6K2F3"/>
<evidence type="ECO:0000256" key="1">
    <source>
        <dbReference type="ARBA" id="ARBA00004496"/>
    </source>
</evidence>
<dbReference type="CDD" id="cd01169">
    <property type="entry name" value="HMPP_kinase"/>
    <property type="match status" value="1"/>
</dbReference>
<dbReference type="AlphaFoldDB" id="B6K2F3"/>
<dbReference type="EMBL" id="KE651166">
    <property type="protein sequence ID" value="EEB07334.1"/>
    <property type="molecule type" value="Genomic_DNA"/>
</dbReference>
<dbReference type="OrthoDB" id="10028886at2759"/>
<dbReference type="PANTHER" id="PTHR20858">
    <property type="entry name" value="PHOSPHOMETHYLPYRIMIDINE KINASE"/>
    <property type="match status" value="1"/>
</dbReference>
<evidence type="ECO:0000313" key="7">
    <source>
        <dbReference type="Proteomes" id="UP000001744"/>
    </source>
</evidence>
<dbReference type="Proteomes" id="UP000001744">
    <property type="component" value="Unassembled WGS sequence"/>
</dbReference>
<evidence type="ECO:0000256" key="2">
    <source>
        <dbReference type="ARBA" id="ARBA00022490"/>
    </source>
</evidence>
<dbReference type="GO" id="GO:0008902">
    <property type="term" value="F:hydroxymethylpyrimidine kinase activity"/>
    <property type="evidence" value="ECO:0000318"/>
    <property type="project" value="GO_Central"/>
</dbReference>
<comment type="subcellular location">
    <subcellularLocation>
        <location evidence="1">Cytoplasm</location>
    </subcellularLocation>
</comment>
<dbReference type="InterPro" id="IPR029056">
    <property type="entry name" value="Ribokinase-like"/>
</dbReference>
<dbReference type="Gene3D" id="1.20.910.10">
    <property type="entry name" value="Heme oxygenase-like"/>
    <property type="match status" value="1"/>
</dbReference>
<dbReference type="eggNOG" id="KOG2598">
    <property type="taxonomic scope" value="Eukaryota"/>
</dbReference>
<name>B6K2F3_SCHJY</name>
<keyword evidence="2" id="KW-0963">Cytoplasm</keyword>
<dbReference type="SUPFAM" id="SSF48613">
    <property type="entry name" value="Heme oxygenase-like"/>
    <property type="match status" value="1"/>
</dbReference>
<evidence type="ECO:0000313" key="5">
    <source>
        <dbReference type="EMBL" id="EEB07334.1"/>
    </source>
</evidence>
<dbReference type="Pfam" id="PF03070">
    <property type="entry name" value="TENA_THI-4"/>
    <property type="match status" value="1"/>
</dbReference>
<dbReference type="GO" id="GO:0009228">
    <property type="term" value="P:thiamine biosynthetic process"/>
    <property type="evidence" value="ECO:0000318"/>
    <property type="project" value="GO_Central"/>
</dbReference>
<evidence type="ECO:0000259" key="3">
    <source>
        <dbReference type="Pfam" id="PF03070"/>
    </source>
</evidence>
<feature type="domain" description="Pyridoxamine kinase/Phosphomethylpyrimidine kinase" evidence="4">
    <location>
        <begin position="12"/>
        <end position="274"/>
    </location>
</feature>
<keyword evidence="7" id="KW-1185">Reference proteome</keyword>
<dbReference type="InterPro" id="IPR016084">
    <property type="entry name" value="Haem_Oase-like_multi-hlx"/>
</dbReference>
<evidence type="ECO:0000313" key="6">
    <source>
        <dbReference type="JaponicusDB" id="SJAG_02421"/>
    </source>
</evidence>
<dbReference type="SUPFAM" id="SSF53613">
    <property type="entry name" value="Ribokinase-like"/>
    <property type="match status" value="1"/>
</dbReference>
<dbReference type="InterPro" id="IPR013749">
    <property type="entry name" value="PM/HMP-P_kinase-1"/>
</dbReference>
<dbReference type="PANTHER" id="PTHR20858:SF22">
    <property type="entry name" value="HYDROXYMETHYLPYRIMIDINE_PHOSPHOMETHYLPYRIMIDINE KINASE 1-RELATED"/>
    <property type="match status" value="1"/>
</dbReference>
<dbReference type="Pfam" id="PF08543">
    <property type="entry name" value="Phos_pyr_kin"/>
    <property type="match status" value="1"/>
</dbReference>
<organism evidence="5 7">
    <name type="scientific">Schizosaccharomyces japonicus (strain yFS275 / FY16936)</name>
    <name type="common">Fission yeast</name>
    <dbReference type="NCBI Taxonomy" id="402676"/>
    <lineage>
        <taxon>Eukaryota</taxon>
        <taxon>Fungi</taxon>
        <taxon>Dikarya</taxon>
        <taxon>Ascomycota</taxon>
        <taxon>Taphrinomycotina</taxon>
        <taxon>Schizosaccharomycetes</taxon>
        <taxon>Schizosaccharomycetales</taxon>
        <taxon>Schizosaccharomycetaceae</taxon>
        <taxon>Schizosaccharomyces</taxon>
    </lineage>
</organism>
<dbReference type="NCBIfam" id="TIGR00097">
    <property type="entry name" value="HMP-P_kinase"/>
    <property type="match status" value="1"/>
</dbReference>
<dbReference type="GeneID" id="7050066"/>
<dbReference type="Gene3D" id="3.40.1190.20">
    <property type="match status" value="1"/>
</dbReference>
<dbReference type="VEuPathDB" id="FungiDB:SJAG_02421"/>
<dbReference type="GO" id="GO:0005829">
    <property type="term" value="C:cytosol"/>
    <property type="evidence" value="ECO:0000318"/>
    <property type="project" value="GO_Central"/>
</dbReference>
<gene>
    <name evidence="6" type="primary">thi20</name>
    <name evidence="5" type="ORF">SJAG_02421</name>
</gene>
<dbReference type="OMA" id="AHSVYGM"/>
<feature type="domain" description="Thiaminase-2/PQQC" evidence="3">
    <location>
        <begin position="297"/>
        <end position="496"/>
    </location>
</feature>
<protein>
    <submittedName>
        <fullName evidence="5">TENA/THI family protein</fullName>
    </submittedName>
</protein>
<dbReference type="JaponicusDB" id="SJAG_02421">
    <property type="gene designation" value="thi20"/>
</dbReference>
<proteinExistence type="predicted"/>
<dbReference type="InterPro" id="IPR004399">
    <property type="entry name" value="HMP/HMP-P_kinase_dom"/>
</dbReference>
<reference evidence="5 7" key="1">
    <citation type="journal article" date="2011" name="Science">
        <title>Comparative functional genomics of the fission yeasts.</title>
        <authorList>
            <person name="Rhind N."/>
            <person name="Chen Z."/>
            <person name="Yassour M."/>
            <person name="Thompson D.A."/>
            <person name="Haas B.J."/>
            <person name="Habib N."/>
            <person name="Wapinski I."/>
            <person name="Roy S."/>
            <person name="Lin M.F."/>
            <person name="Heiman D.I."/>
            <person name="Young S.K."/>
            <person name="Furuya K."/>
            <person name="Guo Y."/>
            <person name="Pidoux A."/>
            <person name="Chen H.M."/>
            <person name="Robbertse B."/>
            <person name="Goldberg J.M."/>
            <person name="Aoki K."/>
            <person name="Bayne E.H."/>
            <person name="Berlin A.M."/>
            <person name="Desjardins C.A."/>
            <person name="Dobbs E."/>
            <person name="Dukaj L."/>
            <person name="Fan L."/>
            <person name="FitzGerald M.G."/>
            <person name="French C."/>
            <person name="Gujja S."/>
            <person name="Hansen K."/>
            <person name="Keifenheim D."/>
            <person name="Levin J.Z."/>
            <person name="Mosher R.A."/>
            <person name="Mueller C.A."/>
            <person name="Pfiffner J."/>
            <person name="Priest M."/>
            <person name="Russ C."/>
            <person name="Smialowska A."/>
            <person name="Swoboda P."/>
            <person name="Sykes S.M."/>
            <person name="Vaughn M."/>
            <person name="Vengrova S."/>
            <person name="Yoder R."/>
            <person name="Zeng Q."/>
            <person name="Allshire R."/>
            <person name="Baulcombe D."/>
            <person name="Birren B.W."/>
            <person name="Brown W."/>
            <person name="Ekwall K."/>
            <person name="Kellis M."/>
            <person name="Leatherwood J."/>
            <person name="Levin H."/>
            <person name="Margalit H."/>
            <person name="Martienssen R."/>
            <person name="Nieduszynski C.A."/>
            <person name="Spatafora J.W."/>
            <person name="Friedman N."/>
            <person name="Dalgaard J.Z."/>
            <person name="Baumann P."/>
            <person name="Niki H."/>
            <person name="Regev A."/>
            <person name="Nusbaum C."/>
        </authorList>
    </citation>
    <scope>NUCLEOTIDE SEQUENCE [LARGE SCALE GENOMIC DNA]</scope>
    <source>
        <strain evidence="7">yFS275 / FY16936</strain>
    </source>
</reference>